<dbReference type="GO" id="GO:0005886">
    <property type="term" value="C:plasma membrane"/>
    <property type="evidence" value="ECO:0007669"/>
    <property type="project" value="TreeGrafter"/>
</dbReference>
<dbReference type="OrthoDB" id="10268090at2759"/>
<keyword evidence="4" id="KW-1185">Reference proteome</keyword>
<dbReference type="EMBL" id="LKCN02000001">
    <property type="protein sequence ID" value="RCI16181.1"/>
    <property type="molecule type" value="Genomic_DNA"/>
</dbReference>
<evidence type="ECO:0000313" key="3">
    <source>
        <dbReference type="EMBL" id="RCI16181.1"/>
    </source>
</evidence>
<gene>
    <name evidence="3" type="ORF">L249_2207</name>
</gene>
<dbReference type="SUPFAM" id="SSF51735">
    <property type="entry name" value="NAD(P)-binding Rossmann-fold domains"/>
    <property type="match status" value="1"/>
</dbReference>
<dbReference type="Proteomes" id="UP000253664">
    <property type="component" value="Unassembled WGS sequence"/>
</dbReference>
<evidence type="ECO:0000313" key="4">
    <source>
        <dbReference type="Proteomes" id="UP000253664"/>
    </source>
</evidence>
<proteinExistence type="inferred from homology"/>
<comment type="similarity">
    <text evidence="1">Belongs to the saccharopine dehydrogenase family.</text>
</comment>
<feature type="domain" description="Saccharopine dehydrogenase NADP binding" evidence="2">
    <location>
        <begin position="5"/>
        <end position="134"/>
    </location>
</feature>
<accession>A0A367LP74</accession>
<name>A0A367LP74_9HYPO</name>
<dbReference type="AlphaFoldDB" id="A0A367LP74"/>
<protein>
    <recommendedName>
        <fullName evidence="2">Saccharopine dehydrogenase NADP binding domain-containing protein</fullName>
    </recommendedName>
</protein>
<sequence length="414" mass="44721">MYDLVILGASGYTGRLTAEHVAAHLPSSTKWALAGRSKAKLQAVADECSRLSPTMSKPELETVNVDDEGQINALVRKTSLVITTVGPYFRFGEGVVRACAQAGTHYLDCTGEIPWVASMIKKYEAEARQSGAILIPCNGIESAASDLITWSLVSFVKAKLGVGVEDVVLSVHKASVVPSGGTIASAMGVFDHFTLAEMRATREPYVISPVPHPNKPRPTSSLLNQVFGIRQVPDLGLQATSIQASIDAPVVERTWGLLSQVPSRKAQFYGPKFNWATYQKPRNWLHGIAMHWALAVGALVLALVPPARALIVKLAPEPGEGLNKEGMAREEIEYRGTATPDAPGPMDKRAYCRAVFRGSSYQITALFLAQAAQTLLEDKTELPGGFYTPACLGRGYVDRVNRAGFKIDVKMLET</sequence>
<evidence type="ECO:0000259" key="2">
    <source>
        <dbReference type="Pfam" id="PF03435"/>
    </source>
</evidence>
<dbReference type="InterPro" id="IPR005097">
    <property type="entry name" value="Sacchrp_dh_NADP-bd"/>
</dbReference>
<reference evidence="3 4" key="1">
    <citation type="journal article" date="2015" name="BMC Genomics">
        <title>Insights from the genome of Ophiocordyceps polyrhachis-furcata to pathogenicity and host specificity in insect fungi.</title>
        <authorList>
            <person name="Wichadakul D."/>
            <person name="Kobmoo N."/>
            <person name="Ingsriswang S."/>
            <person name="Tangphatsornruang S."/>
            <person name="Chantasingh D."/>
            <person name="Luangsa-ard J.J."/>
            <person name="Eurwilaichitr L."/>
        </authorList>
    </citation>
    <scope>NUCLEOTIDE SEQUENCE [LARGE SCALE GENOMIC DNA]</scope>
    <source>
        <strain evidence="3 4">BCC 54312</strain>
    </source>
</reference>
<dbReference type="GO" id="GO:0005811">
    <property type="term" value="C:lipid droplet"/>
    <property type="evidence" value="ECO:0007669"/>
    <property type="project" value="TreeGrafter"/>
</dbReference>
<dbReference type="GO" id="GO:0009247">
    <property type="term" value="P:glycolipid biosynthetic process"/>
    <property type="evidence" value="ECO:0007669"/>
    <property type="project" value="TreeGrafter"/>
</dbReference>
<dbReference type="GO" id="GO:0005739">
    <property type="term" value="C:mitochondrion"/>
    <property type="evidence" value="ECO:0007669"/>
    <property type="project" value="TreeGrafter"/>
</dbReference>
<dbReference type="PANTHER" id="PTHR12286:SF5">
    <property type="entry name" value="SACCHAROPINE DEHYDROGENASE-LIKE OXIDOREDUCTASE"/>
    <property type="match status" value="1"/>
</dbReference>
<dbReference type="PANTHER" id="PTHR12286">
    <property type="entry name" value="SACCHAROPINE DEHYDROGENASE-LIKE OXIDOREDUCTASE"/>
    <property type="match status" value="1"/>
</dbReference>
<comment type="caution">
    <text evidence="3">The sequence shown here is derived from an EMBL/GenBank/DDBJ whole genome shotgun (WGS) entry which is preliminary data.</text>
</comment>
<organism evidence="3 4">
    <name type="scientific">Ophiocordyceps polyrhachis-furcata BCC 54312</name>
    <dbReference type="NCBI Taxonomy" id="1330021"/>
    <lineage>
        <taxon>Eukaryota</taxon>
        <taxon>Fungi</taxon>
        <taxon>Dikarya</taxon>
        <taxon>Ascomycota</taxon>
        <taxon>Pezizomycotina</taxon>
        <taxon>Sordariomycetes</taxon>
        <taxon>Hypocreomycetidae</taxon>
        <taxon>Hypocreales</taxon>
        <taxon>Ophiocordycipitaceae</taxon>
        <taxon>Ophiocordyceps</taxon>
    </lineage>
</organism>
<dbReference type="InterPro" id="IPR051276">
    <property type="entry name" value="Saccharopine_DH-like_oxidrdct"/>
</dbReference>
<evidence type="ECO:0000256" key="1">
    <source>
        <dbReference type="ARBA" id="ARBA00038048"/>
    </source>
</evidence>
<dbReference type="Pfam" id="PF03435">
    <property type="entry name" value="Sacchrp_dh_NADP"/>
    <property type="match status" value="1"/>
</dbReference>
<dbReference type="InterPro" id="IPR036291">
    <property type="entry name" value="NAD(P)-bd_dom_sf"/>
</dbReference>
<dbReference type="Gene3D" id="3.40.50.720">
    <property type="entry name" value="NAD(P)-binding Rossmann-like Domain"/>
    <property type="match status" value="1"/>
</dbReference>